<dbReference type="Pfam" id="PF05497">
    <property type="entry name" value="Destabilase"/>
    <property type="match status" value="1"/>
</dbReference>
<gene>
    <name evidence="12" type="ORF">DPMN_071637</name>
</gene>
<dbReference type="GO" id="GO:0031640">
    <property type="term" value="P:killing of cells of another organism"/>
    <property type="evidence" value="ECO:0007669"/>
    <property type="project" value="UniProtKB-KW"/>
</dbReference>
<evidence type="ECO:0000256" key="4">
    <source>
        <dbReference type="ARBA" id="ARBA00022638"/>
    </source>
</evidence>
<evidence type="ECO:0000313" key="12">
    <source>
        <dbReference type="EMBL" id="KAH3711961.1"/>
    </source>
</evidence>
<proteinExistence type="predicted"/>
<evidence type="ECO:0000256" key="1">
    <source>
        <dbReference type="ARBA" id="ARBA00000632"/>
    </source>
</evidence>
<organism evidence="12 13">
    <name type="scientific">Dreissena polymorpha</name>
    <name type="common">Zebra mussel</name>
    <name type="synonym">Mytilus polymorpha</name>
    <dbReference type="NCBI Taxonomy" id="45954"/>
    <lineage>
        <taxon>Eukaryota</taxon>
        <taxon>Metazoa</taxon>
        <taxon>Spiralia</taxon>
        <taxon>Lophotrochozoa</taxon>
        <taxon>Mollusca</taxon>
        <taxon>Bivalvia</taxon>
        <taxon>Autobranchia</taxon>
        <taxon>Heteroconchia</taxon>
        <taxon>Euheterodonta</taxon>
        <taxon>Imparidentia</taxon>
        <taxon>Neoheterodontei</taxon>
        <taxon>Myida</taxon>
        <taxon>Dreissenoidea</taxon>
        <taxon>Dreissenidae</taxon>
        <taxon>Dreissena</taxon>
    </lineage>
</organism>
<dbReference type="CDD" id="cd16890">
    <property type="entry name" value="lyz_i"/>
    <property type="match status" value="1"/>
</dbReference>
<comment type="catalytic activity">
    <reaction evidence="1">
        <text>Hydrolysis of (1-&gt;4)-beta-linkages between N-acetylmuramic acid and N-acetyl-D-glucosamine residues in a peptidoglycan and between N-acetyl-D-glucosamine residues in chitodextrins.</text>
        <dbReference type="EC" id="3.2.1.17"/>
    </reaction>
</comment>
<evidence type="ECO:0000256" key="5">
    <source>
        <dbReference type="ARBA" id="ARBA00022801"/>
    </source>
</evidence>
<feature type="disulfide bond" evidence="10">
    <location>
        <begin position="165"/>
        <end position="171"/>
    </location>
</feature>
<feature type="disulfide bond" evidence="10">
    <location>
        <begin position="233"/>
        <end position="251"/>
    </location>
</feature>
<evidence type="ECO:0000313" key="13">
    <source>
        <dbReference type="Proteomes" id="UP000828390"/>
    </source>
</evidence>
<comment type="caution">
    <text evidence="12">The sequence shown here is derived from an EMBL/GenBank/DDBJ whole genome shotgun (WGS) entry which is preliminary data.</text>
</comment>
<dbReference type="SUPFAM" id="SSF53955">
    <property type="entry name" value="Lysozyme-like"/>
    <property type="match status" value="1"/>
</dbReference>
<keyword evidence="3" id="KW-0929">Antimicrobial</keyword>
<keyword evidence="4" id="KW-0081">Bacteriolytic enzyme</keyword>
<keyword evidence="11" id="KW-0732">Signal</keyword>
<name>A0A9D4BPU4_DREPO</name>
<reference evidence="12" key="2">
    <citation type="submission" date="2020-11" db="EMBL/GenBank/DDBJ databases">
        <authorList>
            <person name="McCartney M.A."/>
            <person name="Auch B."/>
            <person name="Kono T."/>
            <person name="Mallez S."/>
            <person name="Becker A."/>
            <person name="Gohl D.M."/>
            <person name="Silverstein K.A.T."/>
            <person name="Koren S."/>
            <person name="Bechman K.B."/>
            <person name="Herman A."/>
            <person name="Abrahante J.E."/>
            <person name="Garbe J."/>
        </authorList>
    </citation>
    <scope>NUCLEOTIDE SEQUENCE</scope>
    <source>
        <strain evidence="12">Duluth1</strain>
        <tissue evidence="12">Whole animal</tissue>
    </source>
</reference>
<evidence type="ECO:0000256" key="9">
    <source>
        <dbReference type="PIRSR" id="PIRSR608597-1"/>
    </source>
</evidence>
<dbReference type="Gene3D" id="1.10.530.10">
    <property type="match status" value="1"/>
</dbReference>
<keyword evidence="6" id="KW-0044">Antibiotic</keyword>
<feature type="disulfide bond" evidence="10">
    <location>
        <begin position="199"/>
        <end position="219"/>
    </location>
</feature>
<evidence type="ECO:0000256" key="6">
    <source>
        <dbReference type="ARBA" id="ARBA00023022"/>
    </source>
</evidence>
<dbReference type="GO" id="GO:0003796">
    <property type="term" value="F:lysozyme activity"/>
    <property type="evidence" value="ECO:0007669"/>
    <property type="project" value="UniProtKB-EC"/>
</dbReference>
<feature type="disulfide bond" evidence="10">
    <location>
        <begin position="176"/>
        <end position="186"/>
    </location>
</feature>
<dbReference type="EC" id="3.2.1.17" evidence="2"/>
<feature type="active site" description="Nucleophile" evidence="9">
    <location>
        <position position="180"/>
    </location>
</feature>
<sequence>MLVMVTVVVFILNETSADRCKDFLGGVCRDTSTPCDGGRYHAGFCDGQANRQCCVHDTTGDSECKAILGVCQDISSPCTGGIYHEGLCTGPVHRQCCSRVKVTGTDHRCKEVSGVCQSKFNPCSGGYITGLCTGPSDRQCCVPDTESELHFFPGRVSRDCLGCICKLESGCSPTVCNTNDMGLESCGYFQINPIYWIDCGKPGKDWKSCARDIQCSSQCVQNYMTRNAREQRCSGTCEGYARKHNGGPGGCKNDSTFPYWNKLKSIPGCENI</sequence>
<dbReference type="GO" id="GO:0042742">
    <property type="term" value="P:defense response to bacterium"/>
    <property type="evidence" value="ECO:0007669"/>
    <property type="project" value="UniProtKB-KW"/>
</dbReference>
<evidence type="ECO:0000256" key="10">
    <source>
        <dbReference type="PIRSR" id="PIRSR608597-3"/>
    </source>
</evidence>
<dbReference type="AlphaFoldDB" id="A0A9D4BPU4"/>
<protein>
    <recommendedName>
        <fullName evidence="2">lysozyme</fullName>
        <ecNumber evidence="2">3.2.1.17</ecNumber>
    </recommendedName>
</protein>
<feature type="chain" id="PRO_5038549945" description="lysozyme" evidence="11">
    <location>
        <begin position="18"/>
        <end position="272"/>
    </location>
</feature>
<accession>A0A9D4BPU4</accession>
<keyword evidence="8" id="KW-0326">Glycosidase</keyword>
<evidence type="ECO:0000256" key="7">
    <source>
        <dbReference type="ARBA" id="ARBA00023157"/>
    </source>
</evidence>
<dbReference type="InterPro" id="IPR023346">
    <property type="entry name" value="Lysozyme-like_dom_sf"/>
</dbReference>
<feature type="disulfide bond" evidence="10">
    <location>
        <begin position="160"/>
        <end position="237"/>
    </location>
</feature>
<dbReference type="PROSITE" id="PS51909">
    <property type="entry name" value="LYSOZYME_I"/>
    <property type="match status" value="1"/>
</dbReference>
<evidence type="ECO:0000256" key="2">
    <source>
        <dbReference type="ARBA" id="ARBA00012732"/>
    </source>
</evidence>
<reference evidence="12" key="1">
    <citation type="journal article" date="2019" name="bioRxiv">
        <title>The Genome of the Zebra Mussel, Dreissena polymorpha: A Resource for Invasive Species Research.</title>
        <authorList>
            <person name="McCartney M.A."/>
            <person name="Auch B."/>
            <person name="Kono T."/>
            <person name="Mallez S."/>
            <person name="Zhang Y."/>
            <person name="Obille A."/>
            <person name="Becker A."/>
            <person name="Abrahante J.E."/>
            <person name="Garbe J."/>
            <person name="Badalamenti J.P."/>
            <person name="Herman A."/>
            <person name="Mangelson H."/>
            <person name="Liachko I."/>
            <person name="Sullivan S."/>
            <person name="Sone E.D."/>
            <person name="Koren S."/>
            <person name="Silverstein K.A.T."/>
            <person name="Beckman K.B."/>
            <person name="Gohl D.M."/>
        </authorList>
    </citation>
    <scope>NUCLEOTIDE SEQUENCE</scope>
    <source>
        <strain evidence="12">Duluth1</strain>
        <tissue evidence="12">Whole animal</tissue>
    </source>
</reference>
<keyword evidence="13" id="KW-1185">Reference proteome</keyword>
<feature type="disulfide bond" evidence="10">
    <location>
        <begin position="209"/>
        <end position="215"/>
    </location>
</feature>
<feature type="disulfide bond" evidence="10">
    <location>
        <begin position="163"/>
        <end position="269"/>
    </location>
</feature>
<feature type="active site" description="Proton donor" evidence="9">
    <location>
        <position position="168"/>
    </location>
</feature>
<evidence type="ECO:0000256" key="8">
    <source>
        <dbReference type="ARBA" id="ARBA00023295"/>
    </source>
</evidence>
<dbReference type="EMBL" id="JAIWYP010000014">
    <property type="protein sequence ID" value="KAH3711961.1"/>
    <property type="molecule type" value="Genomic_DNA"/>
</dbReference>
<keyword evidence="5" id="KW-0378">Hydrolase</keyword>
<dbReference type="PANTHER" id="PTHR11195">
    <property type="entry name" value="DESTABILASE-RELATED"/>
    <property type="match status" value="1"/>
</dbReference>
<evidence type="ECO:0000256" key="3">
    <source>
        <dbReference type="ARBA" id="ARBA00022529"/>
    </source>
</evidence>
<dbReference type="PANTHER" id="PTHR11195:SF13">
    <property type="entry name" value="INVERTEBRATE-TYPE LYSOZYME 2-RELATED"/>
    <property type="match status" value="1"/>
</dbReference>
<dbReference type="InterPro" id="IPR008597">
    <property type="entry name" value="Invert_lysozyme"/>
</dbReference>
<evidence type="ECO:0000256" key="11">
    <source>
        <dbReference type="SAM" id="SignalP"/>
    </source>
</evidence>
<keyword evidence="7 10" id="KW-1015">Disulfide bond</keyword>
<feature type="signal peptide" evidence="11">
    <location>
        <begin position="1"/>
        <end position="17"/>
    </location>
</feature>
<dbReference type="Proteomes" id="UP000828390">
    <property type="component" value="Unassembled WGS sequence"/>
</dbReference>